<organism evidence="2 3">
    <name type="scientific">Beta vulgaris subsp. vulgaris</name>
    <name type="common">Beet</name>
    <dbReference type="NCBI Taxonomy" id="3555"/>
    <lineage>
        <taxon>Eukaryota</taxon>
        <taxon>Viridiplantae</taxon>
        <taxon>Streptophyta</taxon>
        <taxon>Embryophyta</taxon>
        <taxon>Tracheophyta</taxon>
        <taxon>Spermatophyta</taxon>
        <taxon>Magnoliopsida</taxon>
        <taxon>eudicotyledons</taxon>
        <taxon>Gunneridae</taxon>
        <taxon>Pentapetalae</taxon>
        <taxon>Caryophyllales</taxon>
        <taxon>Chenopodiaceae</taxon>
        <taxon>Betoideae</taxon>
        <taxon>Beta</taxon>
    </lineage>
</organism>
<sequence>MRDNISDDADHDPDFEHSTSSVTTTNKRRVTPAAQGVIKMHAFRTLRNALQKSKEALHAHSHNAQHVQYGEYAFLFANAAYVLPQPFRAQCTDIATELLDIFFQVYRYPLQFQQN</sequence>
<dbReference type="AlphaFoldDB" id="A0A0J7YN04"/>
<dbReference type="EMBL" id="KQ117102">
    <property type="protein sequence ID" value="KMS64984.1"/>
    <property type="molecule type" value="Genomic_DNA"/>
</dbReference>
<evidence type="ECO:0000313" key="2">
    <source>
        <dbReference type="EMBL" id="KMS64984.1"/>
    </source>
</evidence>
<proteinExistence type="predicted"/>
<dbReference type="Proteomes" id="UP000035740">
    <property type="component" value="Unassembled WGS sequence"/>
</dbReference>
<reference evidence="2 3" key="1">
    <citation type="journal article" date="2014" name="Nature">
        <title>The genome of the recently domesticated crop plant sugar beet (Beta vulgaris).</title>
        <authorList>
            <person name="Dohm J.C."/>
            <person name="Minoche A.E."/>
            <person name="Holtgrawe D."/>
            <person name="Capella-Gutierrez S."/>
            <person name="Zakrzewski F."/>
            <person name="Tafer H."/>
            <person name="Rupp O."/>
            <person name="Sorensen T.R."/>
            <person name="Stracke R."/>
            <person name="Reinhardt R."/>
            <person name="Goesmann A."/>
            <person name="Kraft T."/>
            <person name="Schulz B."/>
            <person name="Stadler P.F."/>
            <person name="Schmidt T."/>
            <person name="Gabaldon T."/>
            <person name="Lehrach H."/>
            <person name="Weisshaar B."/>
            <person name="Himmelbauer H."/>
        </authorList>
    </citation>
    <scope>NUCLEOTIDE SEQUENCE [LARGE SCALE GENOMIC DNA]</scope>
    <source>
        <tissue evidence="2">Taproot</tissue>
    </source>
</reference>
<protein>
    <submittedName>
        <fullName evidence="2">Uncharacterized protein</fullName>
    </submittedName>
</protein>
<feature type="region of interest" description="Disordered" evidence="1">
    <location>
        <begin position="1"/>
        <end position="29"/>
    </location>
</feature>
<name>A0A0J7YN04_BETVV</name>
<evidence type="ECO:0000256" key="1">
    <source>
        <dbReference type="SAM" id="MobiDB-lite"/>
    </source>
</evidence>
<accession>A0A0J7YN04</accession>
<keyword evidence="3" id="KW-1185">Reference proteome</keyword>
<evidence type="ECO:0000313" key="3">
    <source>
        <dbReference type="Proteomes" id="UP000035740"/>
    </source>
</evidence>
<gene>
    <name evidence="2" type="ORF">BVRB_040630</name>
</gene>
<dbReference type="Gramene" id="KMS64984">
    <property type="protein sequence ID" value="KMS64984"/>
    <property type="gene ID" value="BVRB_040630"/>
</dbReference>
<feature type="compositionally biased region" description="Acidic residues" evidence="1">
    <location>
        <begin position="1"/>
        <end position="11"/>
    </location>
</feature>